<evidence type="ECO:0000313" key="1">
    <source>
        <dbReference type="EMBL" id="AMO22101.1"/>
    </source>
</evidence>
<dbReference type="Proteomes" id="UP000070433">
    <property type="component" value="Chromosome"/>
</dbReference>
<dbReference type="OrthoDB" id="9133279at2"/>
<evidence type="ECO:0000313" key="2">
    <source>
        <dbReference type="Proteomes" id="UP000070433"/>
    </source>
</evidence>
<dbReference type="RefSeq" id="WP_061496197.1">
    <property type="nucleotide sequence ID" value="NZ_CP010951.1"/>
</dbReference>
<gene>
    <name evidence="1" type="ORF">UC35_03410</name>
</gene>
<accession>A0A127JQ29</accession>
<reference evidence="1 2" key="1">
    <citation type="journal article" date="2014" name="Int. J. Syst. Evol. Microbiol.">
        <title>Ramlibacter solisilvae sp. nov., isolated from forest soil, and emended description of the genus Ramlibacter.</title>
        <authorList>
            <person name="Lee H.J."/>
            <person name="Lee S.H."/>
            <person name="Lee S.S."/>
            <person name="Lee J.S."/>
            <person name="Kim Y."/>
            <person name="Kim S.C."/>
            <person name="Jeon C.O."/>
        </authorList>
    </citation>
    <scope>NUCLEOTIDE SEQUENCE [LARGE SCALE GENOMIC DNA]</scope>
    <source>
        <strain evidence="1 2">5-10</strain>
    </source>
</reference>
<dbReference type="PROSITE" id="PS51257">
    <property type="entry name" value="PROKAR_LIPOPROTEIN"/>
    <property type="match status" value="1"/>
</dbReference>
<name>A0A127JQ29_9BURK</name>
<keyword evidence="2" id="KW-1185">Reference proteome</keyword>
<dbReference type="InterPro" id="IPR032314">
    <property type="entry name" value="DUF4845"/>
</dbReference>
<dbReference type="AlphaFoldDB" id="A0A127JQ29"/>
<proteinExistence type="predicted"/>
<organism evidence="1 2">
    <name type="scientific">Ramlibacter tataouinensis</name>
    <dbReference type="NCBI Taxonomy" id="94132"/>
    <lineage>
        <taxon>Bacteria</taxon>
        <taxon>Pseudomonadati</taxon>
        <taxon>Pseudomonadota</taxon>
        <taxon>Betaproteobacteria</taxon>
        <taxon>Burkholderiales</taxon>
        <taxon>Comamonadaceae</taxon>
        <taxon>Ramlibacter</taxon>
    </lineage>
</organism>
<dbReference type="Pfam" id="PF16137">
    <property type="entry name" value="DUF4845"/>
    <property type="match status" value="1"/>
</dbReference>
<protein>
    <submittedName>
        <fullName evidence="1">Membrane protein</fullName>
    </submittedName>
</protein>
<sequence>MKQGRKGQAGMSMFTLLFVVGVLACGAVLGAQVFPTTVEYQAILKAAQRASNGNTVAEVRQIFDKAAQVDDIKSIDAKDLEVSKDGDKVVVKFAYNKEFHMFGPAFLVVKYAGQSK</sequence>
<dbReference type="EMBL" id="CP010951">
    <property type="protein sequence ID" value="AMO22101.1"/>
    <property type="molecule type" value="Genomic_DNA"/>
</dbReference>